<evidence type="ECO:0000313" key="2">
    <source>
        <dbReference type="EMBL" id="PCD45420.1"/>
    </source>
</evidence>
<gene>
    <name evidence="2" type="ORF">AU210_000854</name>
</gene>
<feature type="domain" description="2EXR" evidence="1">
    <location>
        <begin position="3"/>
        <end position="93"/>
    </location>
</feature>
<evidence type="ECO:0000313" key="3">
    <source>
        <dbReference type="Proteomes" id="UP000219602"/>
    </source>
</evidence>
<dbReference type="InterPro" id="IPR045518">
    <property type="entry name" value="2EXR"/>
</dbReference>
<dbReference type="EMBL" id="MABQ02000001">
    <property type="protein sequence ID" value="PCD45420.1"/>
    <property type="molecule type" value="Genomic_DNA"/>
</dbReference>
<organism evidence="2 3">
    <name type="scientific">Fusarium oxysporum f. sp. radicis-cucumerinum</name>
    <dbReference type="NCBI Taxonomy" id="327505"/>
    <lineage>
        <taxon>Eukaryota</taxon>
        <taxon>Fungi</taxon>
        <taxon>Dikarya</taxon>
        <taxon>Ascomycota</taxon>
        <taxon>Pezizomycotina</taxon>
        <taxon>Sordariomycetes</taxon>
        <taxon>Hypocreomycetidae</taxon>
        <taxon>Hypocreales</taxon>
        <taxon>Nectriaceae</taxon>
        <taxon>Fusarium</taxon>
        <taxon>Fusarium oxysporum species complex</taxon>
    </lineage>
</organism>
<dbReference type="Proteomes" id="UP000219602">
    <property type="component" value="Chromosome 1"/>
</dbReference>
<dbReference type="STRING" id="327505.A0A2H3HUW5"/>
<dbReference type="PANTHER" id="PTHR35910:SF6">
    <property type="entry name" value="2EXR DOMAIN-CONTAINING PROTEIN"/>
    <property type="match status" value="1"/>
</dbReference>
<reference evidence="2 3" key="1">
    <citation type="journal article" date="2016" name="Environ. Microbiol.">
        <title>Effector profiles distinguish formae speciales of Fusarium oxysporum.</title>
        <authorList>
            <person name="van Dam P."/>
            <person name="Fokkens L."/>
            <person name="Schmidt S.M."/>
            <person name="Linmans J.H."/>
            <person name="Kistler H.C."/>
            <person name="Ma L.J."/>
            <person name="Rep M."/>
        </authorList>
    </citation>
    <scope>NUCLEOTIDE SEQUENCE [LARGE SCALE GENOMIC DNA]</scope>
    <source>
        <strain evidence="2 3">Forc016</strain>
    </source>
</reference>
<comment type="caution">
    <text evidence="2">The sequence shown here is derived from an EMBL/GenBank/DDBJ whole genome shotgun (WGS) entry which is preliminary data.</text>
</comment>
<sequence length="302" mass="35164">MGFVAFNNLPAEIRSMVWAYALPEPRVYEILDTPFSTLKTPASTGLMFSSSSHDAPPVLAAVCRESRAFVLRRYRPLTLSDTIKYIDPSRDIILLQPYLLIKRLLRTLHSLAEVDFMKRDLRQVAFGTSYGFSTGIYHPILSGKVSKNNMKTLVKKLARFSKLGKVLFVVHEEFKCVISNPHRAESQLELQLLSSSFVKSQEDDQSRTAWHFRRNEILYYPLHFEEEVEEDEPDIEKSVLDGEDDDVELNRKPTNDDWRRFKRRFLKAVHSTLMRELLEKPRREHLPFLIEGASLLWRYEAS</sequence>
<dbReference type="AlphaFoldDB" id="A0A2H3HUW5"/>
<dbReference type="Pfam" id="PF20150">
    <property type="entry name" value="2EXR"/>
    <property type="match status" value="1"/>
</dbReference>
<name>A0A2H3HUW5_FUSOX</name>
<accession>A0A2H3HUW5</accession>
<reference evidence="2 3" key="2">
    <citation type="journal article" date="2017" name="Sci. Rep.">
        <title>A mobile pathogenicity chromosome in Fusarium oxysporum for infection of multiple cucurbit species.</title>
        <authorList>
            <person name="van Dam P."/>
            <person name="Fokkens L."/>
            <person name="Ayukawa Y."/>
            <person name="van der Gragt M."/>
            <person name="Ter Horst A."/>
            <person name="Brankovics B."/>
            <person name="Houterman P.M."/>
            <person name="Arie T."/>
            <person name="Rep M."/>
        </authorList>
    </citation>
    <scope>NUCLEOTIDE SEQUENCE [LARGE SCALE GENOMIC DNA]</scope>
    <source>
        <strain evidence="2 3">Forc016</strain>
    </source>
</reference>
<protein>
    <recommendedName>
        <fullName evidence="1">2EXR domain-containing protein</fullName>
    </recommendedName>
</protein>
<proteinExistence type="predicted"/>
<dbReference type="PANTHER" id="PTHR35910">
    <property type="entry name" value="2EXR DOMAIN-CONTAINING PROTEIN"/>
    <property type="match status" value="1"/>
</dbReference>
<evidence type="ECO:0000259" key="1">
    <source>
        <dbReference type="Pfam" id="PF20150"/>
    </source>
</evidence>